<dbReference type="EMBL" id="JAICCF010000004">
    <property type="protein sequence ID" value="MBW8687204.1"/>
    <property type="molecule type" value="Genomic_DNA"/>
</dbReference>
<dbReference type="NCBIfam" id="NF003417">
    <property type="entry name" value="PRK04813.1"/>
    <property type="match status" value="2"/>
</dbReference>
<dbReference type="Gene3D" id="3.30.559.30">
    <property type="entry name" value="Nonribosomal peptide synthetase, condensation domain"/>
    <property type="match status" value="2"/>
</dbReference>
<evidence type="ECO:0000256" key="2">
    <source>
        <dbReference type="ARBA" id="ARBA00022553"/>
    </source>
</evidence>
<dbReference type="CDD" id="cd05930">
    <property type="entry name" value="A_NRPS"/>
    <property type="match status" value="1"/>
</dbReference>
<dbReference type="Pfam" id="PF00550">
    <property type="entry name" value="PP-binding"/>
    <property type="match status" value="2"/>
</dbReference>
<keyword evidence="1" id="KW-0596">Phosphopantetheine</keyword>
<dbReference type="Pfam" id="PF00501">
    <property type="entry name" value="AMP-binding"/>
    <property type="match status" value="2"/>
</dbReference>
<dbReference type="Gene3D" id="1.10.10.1830">
    <property type="entry name" value="Non-ribosomal peptide synthase, adenylation domain"/>
    <property type="match status" value="1"/>
</dbReference>
<dbReference type="NCBIfam" id="TIGR01733">
    <property type="entry name" value="AA-adenyl-dom"/>
    <property type="match status" value="2"/>
</dbReference>
<accession>A0ABS7GHM8</accession>
<dbReference type="InterPro" id="IPR020845">
    <property type="entry name" value="AMP-binding_CS"/>
</dbReference>
<dbReference type="SMART" id="SM00823">
    <property type="entry name" value="PKS_PP"/>
    <property type="match status" value="2"/>
</dbReference>
<keyword evidence="5" id="KW-1185">Reference proteome</keyword>
<dbReference type="Proteomes" id="UP000812961">
    <property type="component" value="Unassembled WGS sequence"/>
</dbReference>
<dbReference type="InterPro" id="IPR009081">
    <property type="entry name" value="PP-bd_ACP"/>
</dbReference>
<dbReference type="InterPro" id="IPR045851">
    <property type="entry name" value="AMP-bd_C_sf"/>
</dbReference>
<evidence type="ECO:0000313" key="5">
    <source>
        <dbReference type="Proteomes" id="UP000812961"/>
    </source>
</evidence>
<evidence type="ECO:0000256" key="1">
    <source>
        <dbReference type="ARBA" id="ARBA00022450"/>
    </source>
</evidence>
<dbReference type="Pfam" id="PF18563">
    <property type="entry name" value="TubC_N"/>
    <property type="match status" value="1"/>
</dbReference>
<dbReference type="SUPFAM" id="SSF47336">
    <property type="entry name" value="ACP-like"/>
    <property type="match status" value="2"/>
</dbReference>
<name>A0ABS7GHM8_9BACT</name>
<dbReference type="Gene3D" id="3.40.50.980">
    <property type="match status" value="2"/>
</dbReference>
<dbReference type="SUPFAM" id="SSF52777">
    <property type="entry name" value="CoA-dependent acyltransferases"/>
    <property type="match status" value="4"/>
</dbReference>
<dbReference type="Pfam" id="PF00668">
    <property type="entry name" value="Condensation"/>
    <property type="match status" value="2"/>
</dbReference>
<dbReference type="PANTHER" id="PTHR45527:SF1">
    <property type="entry name" value="FATTY ACID SYNTHASE"/>
    <property type="match status" value="1"/>
</dbReference>
<dbReference type="InterPro" id="IPR023213">
    <property type="entry name" value="CAT-like_dom_sf"/>
</dbReference>
<protein>
    <submittedName>
        <fullName evidence="4">Amino acid adenylation domain-containing protein</fullName>
    </submittedName>
</protein>
<dbReference type="Gene3D" id="1.10.1200.10">
    <property type="entry name" value="ACP-like"/>
    <property type="match status" value="2"/>
</dbReference>
<dbReference type="PROSITE" id="PS50075">
    <property type="entry name" value="CARRIER"/>
    <property type="match status" value="2"/>
</dbReference>
<dbReference type="InterPro" id="IPR044894">
    <property type="entry name" value="TubC_N_sf"/>
</dbReference>
<dbReference type="Gene3D" id="3.40.50.12780">
    <property type="entry name" value="N-terminal domain of ligase-like"/>
    <property type="match status" value="1"/>
</dbReference>
<dbReference type="InterPro" id="IPR042099">
    <property type="entry name" value="ANL_N_sf"/>
</dbReference>
<dbReference type="InterPro" id="IPR010071">
    <property type="entry name" value="AA_adenyl_dom"/>
</dbReference>
<feature type="domain" description="Carrier" evidence="3">
    <location>
        <begin position="2061"/>
        <end position="2136"/>
    </location>
</feature>
<dbReference type="InterPro" id="IPR041464">
    <property type="entry name" value="TubC_N"/>
</dbReference>
<dbReference type="InterPro" id="IPR020806">
    <property type="entry name" value="PKS_PP-bd"/>
</dbReference>
<dbReference type="Gene3D" id="3.30.559.10">
    <property type="entry name" value="Chloramphenicol acetyltransferase-like domain"/>
    <property type="match status" value="2"/>
</dbReference>
<proteinExistence type="predicted"/>
<dbReference type="PANTHER" id="PTHR45527">
    <property type="entry name" value="NONRIBOSOMAL PEPTIDE SYNTHETASE"/>
    <property type="match status" value="1"/>
</dbReference>
<reference evidence="4 5" key="1">
    <citation type="submission" date="2021-08" db="EMBL/GenBank/DDBJ databases">
        <title>The genome sequence of Chitinophaga sp. B61.</title>
        <authorList>
            <person name="Zhang X."/>
        </authorList>
    </citation>
    <scope>NUCLEOTIDE SEQUENCE [LARGE SCALE GENOMIC DNA]</scope>
    <source>
        <strain evidence="4 5">B61</strain>
    </source>
</reference>
<feature type="domain" description="Carrier" evidence="3">
    <location>
        <begin position="1022"/>
        <end position="1096"/>
    </location>
</feature>
<dbReference type="Pfam" id="PF13193">
    <property type="entry name" value="AMP-binding_C"/>
    <property type="match status" value="2"/>
</dbReference>
<dbReference type="RefSeq" id="WP_220252526.1">
    <property type="nucleotide sequence ID" value="NZ_JAICCF010000004.1"/>
</dbReference>
<dbReference type="InterPro" id="IPR025110">
    <property type="entry name" value="AMP-bd_C"/>
</dbReference>
<dbReference type="CDD" id="cd19531">
    <property type="entry name" value="LCL_NRPS-like"/>
    <property type="match status" value="1"/>
</dbReference>
<evidence type="ECO:0000259" key="3">
    <source>
        <dbReference type="PROSITE" id="PS50075"/>
    </source>
</evidence>
<gene>
    <name evidence="4" type="ORF">K1Y79_22895</name>
</gene>
<dbReference type="Gene3D" id="3.30.300.30">
    <property type="match status" value="2"/>
</dbReference>
<dbReference type="PROSITE" id="PS00455">
    <property type="entry name" value="AMP_BINDING"/>
    <property type="match status" value="2"/>
</dbReference>
<evidence type="ECO:0000313" key="4">
    <source>
        <dbReference type="EMBL" id="MBW8687204.1"/>
    </source>
</evidence>
<organism evidence="4 5">
    <name type="scientific">Chitinophaga rhizophila</name>
    <dbReference type="NCBI Taxonomy" id="2866212"/>
    <lineage>
        <taxon>Bacteria</taxon>
        <taxon>Pseudomonadati</taxon>
        <taxon>Bacteroidota</taxon>
        <taxon>Chitinophagia</taxon>
        <taxon>Chitinophagales</taxon>
        <taxon>Chitinophagaceae</taxon>
        <taxon>Chitinophaga</taxon>
    </lineage>
</organism>
<dbReference type="InterPro" id="IPR001242">
    <property type="entry name" value="Condensation_dom"/>
</dbReference>
<sequence>MTISSILARLKSLKIQLSLEGDTLKLVPPAGTVIPSDLLTAVRATKQDIIAWIKSMASINRIERADLGALVPLSENQLALWPVVGSGDGISVYNMPVAYLLKGAFSVAVLQQAINAVVAKHDSLRTTFVIEGDIPFQKVHAPAAFNSEITVYDGTAYAEEQINSLLAQLADEPFDLFNGPLFRVVIVQLSDDRNIYFLNTHHLISDGWSLGIFTKELLERYNALLAGRDIVLPDNAIRYGDFVSWQQSVLASPDGIRQQAYWQQQLSDITSLLPLPYDIMPVGLKSYSGSIKVATVPARDLHDFRSLCADMKVSTFMGLFAVLNTLLYRYTGEERLVLGAPAAARVHADLHDIIGLFANTLPISTTLNDTVTFRELLLSVKESITDAYDNQFYPLNRLLAQSDGNSPLFNVMVVYQQDRDFYEQLPIIEGLEVTTYPLPVTTSKFDLSFVFVEKQDTLEIGIEYNRNVFLEETIHKLLDHFVSLMRMLTVNTDVAISRVSFLETSELDRLLYVLNPAIKSAPEAISIGSLIDQQAAVTPDLIALSCDNQSISYRELVSRSTDLAAHLLRKGLQCGELVGIYTSRSIDMVVGMLGILKAGGAYVPLDPEYPQQRNLYYLADSQARFLLTEKALAGELDAFTGNRIILEESGGPISADMAIPWLPQVAVEQTAYIIYTSGSSGVPKGVSIRHENVFNLLSWARRTFDTGERERMLACTSICFDLSVYEIFFPLSCGHQVVLVKNALSLLTAGSRPEVTIINTVPSAIRHLLAEKAIPPSVKVVNLAGEELKPELVKSLYEQCGHIQHVFNLYGPSETCTYSTWLKTDWQSLSINIGFPVDNTHIYIMDKNRQLLPEGAIGEIYIGGLGVAEGYHNRPDITRERFIDNPFHVGGKMYKTGDLGRWTIDGRLEYKGRIDEQVKIRGFRIECGEVENVIRQHHAITGVVVLGYDSGDGKSLAACFTAESPVSESDMKAFLAGKLPGFMVPQLFQQLEVLPLTNNGKVDKKKLVAGIAQQERAGMEVAARNLLDHELQDIWREVLPGSPVGITDNLFSVGSSITLARLLTRINRRFKLDLTMISIWQYPTIQALSDYMAASAGNVLPPIVPSGRADYYPATPGQKRIWMQCELDGSDIFNITTPFLIKGDLDITRLENAWQRLSETYEILRTNIDLIDGKVVQIIHPGDTWQPAFDYTDLRSAEDSTAVCAAIFNEVAARQYNLKEGPLAVMHVCQLEDRTFRICLVIHHVITDGWSIHLLLRSLITLYQGEALPVPAFQYRDFSVWYEQILLQEQLSTATRYWRNQLPDEIPVLHLPVQAQQLPETMHTGRTAQFRLTDALMAAWDKYIQSKQATRFSGLLSLIALLLHRYCDAEQMIIGTVHAGRPLQELEDTPGMFVHTLPLVVNVDAQKNFADLLQANMQVTMEAFAYQMAPLDDIIEEKYGFRRKEQPLFNVSVVLQNYTEAITFPGISELDITAEWHEVERSEYDLSFIFQEDEKGVTMNVEYRTALFTQDVIARMHAHLESLINAIVTSPDSPVYQLDYLLQDEKNWLIHTINDTRVVHPEKTVLQLLADQAEASAESIALIEEDHEITYRELVNLSDRLAAYLKYEANIKPGEVVAIYMDRSIAAIVCMFAIMKAGAVYMPVDTTYPGTRVKYMLNDAAVVAVIADTAERINDISLPVILYSDVMEVGLANVPDKWPVDVSLADTAYIMYTSGSTGKPKGIPITHLSLTDYICSIISYLPLDRTHTVLQQASLAFDTSIEEIFPVLCAGGQLVICREGGADIEGLLQLIQKYSVTFLSAAPLVINELNDYPDRLSSLRYIISAGEELKPAYITRLKSMTIHNLYGPTESTVSATWHKVEDISAAGLIGRPMYNRSILLLDRHMQLTPIGIKGEIYIGGVGLTKGYLNRPELTAERFVPHPFAAGETLYRTGDIGVWQPDGNLKFLGRVDDQVQIRGNRVELGEIEKVLLEFGSISEVFVFARETADGDKYVAAYYVSAAAIDNIELRQHMLASLPSYMIPAVFIHMDSFPLNASGKLDRSRLPAADIHIVRNQGKEAIQPANELEAAIVKMWEEVLHIDNISTTDNFFELGGNSLKVIRLFKLLSAAYPGVLSIGELFVYGTVQQLCALLSERLNLKVSAPTDVFEEFEL</sequence>
<dbReference type="SUPFAM" id="SSF56801">
    <property type="entry name" value="Acetyl-CoA synthetase-like"/>
    <property type="match status" value="2"/>
</dbReference>
<dbReference type="InterPro" id="IPR000873">
    <property type="entry name" value="AMP-dep_synth/lig_dom"/>
</dbReference>
<dbReference type="InterPro" id="IPR036736">
    <property type="entry name" value="ACP-like_sf"/>
</dbReference>
<dbReference type="Gene3D" id="2.30.38.10">
    <property type="entry name" value="Luciferase, Domain 3"/>
    <property type="match status" value="1"/>
</dbReference>
<keyword evidence="2" id="KW-0597">Phosphoprotein</keyword>
<comment type="caution">
    <text evidence="4">The sequence shown here is derived from an EMBL/GenBank/DDBJ whole genome shotgun (WGS) entry which is preliminary data.</text>
</comment>